<dbReference type="Proteomes" id="UP001239462">
    <property type="component" value="Unassembled WGS sequence"/>
</dbReference>
<protein>
    <submittedName>
        <fullName evidence="1">Uncharacterized protein</fullName>
    </submittedName>
</protein>
<proteinExistence type="predicted"/>
<reference evidence="1 2" key="1">
    <citation type="submission" date="2023-06" db="EMBL/GenBank/DDBJ databases">
        <title>Roseiconus lacunae JC819 isolated from Gulf of Mannar region, Tamil Nadu.</title>
        <authorList>
            <person name="Pk S."/>
            <person name="Ch S."/>
            <person name="Ch V.R."/>
        </authorList>
    </citation>
    <scope>NUCLEOTIDE SEQUENCE [LARGE SCALE GENOMIC DNA]</scope>
    <source>
        <strain evidence="1 2">JC819</strain>
    </source>
</reference>
<gene>
    <name evidence="1" type="ORF">QTN89_17075</name>
</gene>
<dbReference type="EMBL" id="JASZZN010000012">
    <property type="protein sequence ID" value="MDM4017161.1"/>
    <property type="molecule type" value="Genomic_DNA"/>
</dbReference>
<accession>A0ABT7PLY1</accession>
<dbReference type="RefSeq" id="WP_289164633.1">
    <property type="nucleotide sequence ID" value="NZ_JASZZN010000012.1"/>
</dbReference>
<keyword evidence="2" id="KW-1185">Reference proteome</keyword>
<sequence length="62" mass="6717">MSFDVAGISRFFYALAPSGAHRNGDHAVLPGYVTRLVSVAERLLNGCDHGSRSTVRTVDRLV</sequence>
<comment type="caution">
    <text evidence="1">The sequence shown here is derived from an EMBL/GenBank/DDBJ whole genome shotgun (WGS) entry which is preliminary data.</text>
</comment>
<evidence type="ECO:0000313" key="2">
    <source>
        <dbReference type="Proteomes" id="UP001239462"/>
    </source>
</evidence>
<organism evidence="1 2">
    <name type="scientific">Roseiconus lacunae</name>
    <dbReference type="NCBI Taxonomy" id="2605694"/>
    <lineage>
        <taxon>Bacteria</taxon>
        <taxon>Pseudomonadati</taxon>
        <taxon>Planctomycetota</taxon>
        <taxon>Planctomycetia</taxon>
        <taxon>Pirellulales</taxon>
        <taxon>Pirellulaceae</taxon>
        <taxon>Roseiconus</taxon>
    </lineage>
</organism>
<evidence type="ECO:0000313" key="1">
    <source>
        <dbReference type="EMBL" id="MDM4017161.1"/>
    </source>
</evidence>
<name>A0ABT7PLY1_9BACT</name>